<name>A0A1E7FJM8_9STRA</name>
<feature type="region of interest" description="Disordered" evidence="1">
    <location>
        <begin position="1"/>
        <end position="36"/>
    </location>
</feature>
<dbReference type="PANTHER" id="PTHR42339:SF1">
    <property type="entry name" value="HISTONE H1"/>
    <property type="match status" value="1"/>
</dbReference>
<dbReference type="AlphaFoldDB" id="A0A1E7FJM8"/>
<protein>
    <recommendedName>
        <fullName evidence="2">DUF7726 domain-containing protein</fullName>
    </recommendedName>
</protein>
<keyword evidence="4" id="KW-1185">Reference proteome</keyword>
<feature type="region of interest" description="Disordered" evidence="1">
    <location>
        <begin position="108"/>
        <end position="148"/>
    </location>
</feature>
<accession>A0A1E7FJM8</accession>
<feature type="domain" description="DUF7726" evidence="2">
    <location>
        <begin position="31"/>
        <end position="101"/>
    </location>
</feature>
<organism evidence="3 4">
    <name type="scientific">Fragilariopsis cylindrus CCMP1102</name>
    <dbReference type="NCBI Taxonomy" id="635003"/>
    <lineage>
        <taxon>Eukaryota</taxon>
        <taxon>Sar</taxon>
        <taxon>Stramenopiles</taxon>
        <taxon>Ochrophyta</taxon>
        <taxon>Bacillariophyta</taxon>
        <taxon>Bacillariophyceae</taxon>
        <taxon>Bacillariophycidae</taxon>
        <taxon>Bacillariales</taxon>
        <taxon>Bacillariaceae</taxon>
        <taxon>Fragilariopsis</taxon>
    </lineage>
</organism>
<dbReference type="EMBL" id="KV784356">
    <property type="protein sequence ID" value="OEU18381.1"/>
    <property type="molecule type" value="Genomic_DNA"/>
</dbReference>
<evidence type="ECO:0000313" key="4">
    <source>
        <dbReference type="Proteomes" id="UP000095751"/>
    </source>
</evidence>
<proteinExistence type="predicted"/>
<evidence type="ECO:0000259" key="2">
    <source>
        <dbReference type="Pfam" id="PF24852"/>
    </source>
</evidence>
<dbReference type="PANTHER" id="PTHR42339">
    <property type="entry name" value="HISTONE H1"/>
    <property type="match status" value="1"/>
</dbReference>
<feature type="compositionally biased region" description="Low complexity" evidence="1">
    <location>
        <begin position="108"/>
        <end position="117"/>
    </location>
</feature>
<evidence type="ECO:0000313" key="3">
    <source>
        <dbReference type="EMBL" id="OEU18381.1"/>
    </source>
</evidence>
<evidence type="ECO:0000256" key="1">
    <source>
        <dbReference type="SAM" id="MobiDB-lite"/>
    </source>
</evidence>
<gene>
    <name evidence="3" type="ORF">FRACYDRAFT_236658</name>
</gene>
<dbReference type="KEGG" id="fcy:FRACYDRAFT_236658"/>
<dbReference type="InterPro" id="IPR056143">
    <property type="entry name" value="DUF7726"/>
</dbReference>
<dbReference type="InParanoid" id="A0A1E7FJM8"/>
<sequence length="293" mass="33308">MSTMTNPFENPADVMPWDEEDFVPSTSTGKQKSPNQIRNEIQRYIDASSESQTFIVKDRLGLSYSSFSKFMNPKTYKDQWSAVQNGTYWSAARFLEQYKHEQKIAKKTNNAAAGAAGSKKRKSSSNDENNVNSAAGPDVATKKSKTETKKEIESYMERVMATTLPHGTGGRGPLACTRVYDGCPEIVKKIKDFYKREGVTKASFCRVIGNINANSMNQFLMKKKQDGAGMMAYPHAYFFFERMRIMENKSSSKKRLQNEVEHPNGFRLEAPRKKATETKQDKVTRHFTCFMNK</sequence>
<reference evidence="3 4" key="1">
    <citation type="submission" date="2016-09" db="EMBL/GenBank/DDBJ databases">
        <title>Extensive genetic diversity and differential bi-allelic expression allows diatom success in the polar Southern Ocean.</title>
        <authorList>
            <consortium name="DOE Joint Genome Institute"/>
            <person name="Mock T."/>
            <person name="Otillar R.P."/>
            <person name="Strauss J."/>
            <person name="Dupont C."/>
            <person name="Frickenhaus S."/>
            <person name="Maumus F."/>
            <person name="Mcmullan M."/>
            <person name="Sanges R."/>
            <person name="Schmutz J."/>
            <person name="Toseland A."/>
            <person name="Valas R."/>
            <person name="Veluchamy A."/>
            <person name="Ward B.J."/>
            <person name="Allen A."/>
            <person name="Barry K."/>
            <person name="Falciatore A."/>
            <person name="Ferrante M."/>
            <person name="Fortunato A.E."/>
            <person name="Gloeckner G."/>
            <person name="Gruber A."/>
            <person name="Hipkin R."/>
            <person name="Janech M."/>
            <person name="Kroth P."/>
            <person name="Leese F."/>
            <person name="Lindquist E."/>
            <person name="Lyon B.R."/>
            <person name="Martin J."/>
            <person name="Mayer C."/>
            <person name="Parker M."/>
            <person name="Quesneville H."/>
            <person name="Raymond J."/>
            <person name="Uhlig C."/>
            <person name="Valentin K.U."/>
            <person name="Worden A.Z."/>
            <person name="Armbrust E.V."/>
            <person name="Bowler C."/>
            <person name="Green B."/>
            <person name="Moulton V."/>
            <person name="Van Oosterhout C."/>
            <person name="Grigoriev I."/>
        </authorList>
    </citation>
    <scope>NUCLEOTIDE SEQUENCE [LARGE SCALE GENOMIC DNA]</scope>
    <source>
        <strain evidence="3 4">CCMP1102</strain>
    </source>
</reference>
<dbReference type="Proteomes" id="UP000095751">
    <property type="component" value="Unassembled WGS sequence"/>
</dbReference>
<dbReference type="Pfam" id="PF24852">
    <property type="entry name" value="DUF7726"/>
    <property type="match status" value="2"/>
</dbReference>
<feature type="domain" description="DUF7726" evidence="2">
    <location>
        <begin position="178"/>
        <end position="249"/>
    </location>
</feature>
<feature type="compositionally biased region" description="Polar residues" evidence="1">
    <location>
        <begin position="24"/>
        <end position="36"/>
    </location>
</feature>
<dbReference type="OrthoDB" id="78475at2759"/>